<protein>
    <recommendedName>
        <fullName evidence="1">Aminoglycoside phosphotransferase domain-containing protein</fullName>
    </recommendedName>
</protein>
<evidence type="ECO:0000259" key="1">
    <source>
        <dbReference type="Pfam" id="PF01636"/>
    </source>
</evidence>
<name>A0AB38XR89_9ACTO</name>
<dbReference type="InterPro" id="IPR002575">
    <property type="entry name" value="Aminoglycoside_PTrfase"/>
</dbReference>
<dbReference type="InterPro" id="IPR011009">
    <property type="entry name" value="Kinase-like_dom_sf"/>
</dbReference>
<accession>A0AB38XR89</accession>
<dbReference type="Pfam" id="PF01636">
    <property type="entry name" value="APH"/>
    <property type="match status" value="1"/>
</dbReference>
<feature type="domain" description="Aminoglycoside phosphotransferase" evidence="1">
    <location>
        <begin position="207"/>
        <end position="324"/>
    </location>
</feature>
<gene>
    <name evidence="2" type="ORF">PIG85_04255</name>
</gene>
<dbReference type="KEGG" id="wne:PIG85_04255"/>
<dbReference type="AlphaFoldDB" id="A0AB38XR89"/>
<evidence type="ECO:0000313" key="2">
    <source>
        <dbReference type="EMBL" id="WCE46870.1"/>
    </source>
</evidence>
<evidence type="ECO:0000313" key="3">
    <source>
        <dbReference type="Proteomes" id="UP001211044"/>
    </source>
</evidence>
<dbReference type="EMBL" id="CP116394">
    <property type="protein sequence ID" value="WCE46870.1"/>
    <property type="molecule type" value="Genomic_DNA"/>
</dbReference>
<dbReference type="Proteomes" id="UP001211044">
    <property type="component" value="Chromosome"/>
</dbReference>
<organism evidence="2 3">
    <name type="scientific">Winkia neuii subsp. anitrata</name>
    <dbReference type="NCBI Taxonomy" id="29318"/>
    <lineage>
        <taxon>Bacteria</taxon>
        <taxon>Bacillati</taxon>
        <taxon>Actinomycetota</taxon>
        <taxon>Actinomycetes</taxon>
        <taxon>Actinomycetales</taxon>
        <taxon>Actinomycetaceae</taxon>
        <taxon>Winkia</taxon>
    </lineage>
</organism>
<dbReference type="SUPFAM" id="SSF56112">
    <property type="entry name" value="Protein kinase-like (PK-like)"/>
    <property type="match status" value="1"/>
</dbReference>
<reference evidence="2" key="1">
    <citation type="submission" date="2023-01" db="EMBL/GenBank/DDBJ databases">
        <title>Comparative Genomic Analysis of the Clinically-Derived Winkia Strain NY0527 Provides Evidence into the Taxonomic Reassignment of Winkia neuii and Characterizes Their Virulence Traits.</title>
        <authorList>
            <person name="Cai X."/>
            <person name="Peng Y."/>
            <person name="Li M."/>
            <person name="Qiu Y."/>
            <person name="Wang Y."/>
            <person name="Xu L."/>
            <person name="Hou Q."/>
        </authorList>
    </citation>
    <scope>NUCLEOTIDE SEQUENCE</scope>
    <source>
        <strain evidence="2">NY0527</strain>
    </source>
</reference>
<dbReference type="RefSeq" id="WP_004806144.1">
    <property type="nucleotide sequence ID" value="NZ_CP116394.1"/>
</dbReference>
<proteinExistence type="predicted"/>
<dbReference type="Gene3D" id="3.90.1200.10">
    <property type="match status" value="1"/>
</dbReference>
<sequence length="396" mass="44176">MNSIPSLTQWVESKRWFPKRLAGQVPTVQVLDHSDHWWLVELDYEGACLQVPLAEGKEALFNGHLVKDGCADPNFLKAWLQKVAKSGGLFPSQPELVDEAYTDWMQALGGAKVLTGEQSNTSVLVPARRWPVIIKFFRVLYGGEQPEVSLPLALTKAGFEGVPQVRAISQITRNNEVITDSVASDYVHRAEDGFVFFTQAAKAGDSLSKEAFELGRISAQMHSLLERHFGSTLKDIDASNRLRASYERAAAAYPPITQINLPIADLPKLSAPVCRVHGDFHLGQTLHSATGWSIIDFEGEPLRPLSERLEPDMPERDIAGMLRSFDYARATGGASQQWEQIHRKAFLEGYSSVRQFHQEALQILEIDKALYEVAYEAQHRPTWVHVPLGGLKRLLG</sequence>